<protein>
    <submittedName>
        <fullName evidence="1">Uncharacterized protein</fullName>
    </submittedName>
</protein>
<gene>
    <name evidence="1" type="ORF">D0511_18560</name>
</gene>
<accession>A0AAD0W4W7</accession>
<dbReference type="KEGG" id="ppis:B1L02_18480"/>
<proteinExistence type="predicted"/>
<sequence length="175" mass="19888">MRAVWLLTNVILIKELTFIPQPVEYIVAGGGMKSIRNQTEQGPIHKEEVLFEYLSTDSHFKPFFSHSSGIVQYALKDTPQLTTGKRILKITPNASYGYMIFEQSNTYPDISVNYFICTDDESTGFAVQFYHARANIFFWKSSEDAINMHSSLSRKPTYLALAPCKAYADQPSKQP</sequence>
<organism evidence="1 2">
    <name type="scientific">Pseudoalteromonas piscicida</name>
    <dbReference type="NCBI Taxonomy" id="43662"/>
    <lineage>
        <taxon>Bacteria</taxon>
        <taxon>Pseudomonadati</taxon>
        <taxon>Pseudomonadota</taxon>
        <taxon>Gammaproteobacteria</taxon>
        <taxon>Alteromonadales</taxon>
        <taxon>Pseudoalteromonadaceae</taxon>
        <taxon>Pseudoalteromonas</taxon>
    </lineage>
</organism>
<reference evidence="1 2" key="1">
    <citation type="submission" date="2018-08" db="EMBL/GenBank/DDBJ databases">
        <title>Whole Genome Sequences of Two Pseudoalteromonas piscicida Strains, DE1-A and DE2-A, which Exhibit Strong Antibacterial Activity against Vibrio vulnificus.</title>
        <authorList>
            <person name="Richards G.P."/>
            <person name="Needleman D.S."/>
            <person name="Watson M.A."/>
            <person name="Polson S.W."/>
        </authorList>
    </citation>
    <scope>NUCLEOTIDE SEQUENCE [LARGE SCALE GENOMIC DNA]</scope>
    <source>
        <strain evidence="1 2">DE2-A</strain>
    </source>
</reference>
<dbReference type="AlphaFoldDB" id="A0AAD0W4W7"/>
<dbReference type="EMBL" id="CP031761">
    <property type="protein sequence ID" value="AXR03875.1"/>
    <property type="molecule type" value="Genomic_DNA"/>
</dbReference>
<evidence type="ECO:0000313" key="2">
    <source>
        <dbReference type="Proteomes" id="UP000258102"/>
    </source>
</evidence>
<name>A0AAD0W4W7_PSEO7</name>
<dbReference type="Proteomes" id="UP000258102">
    <property type="component" value="Chromosome 1"/>
</dbReference>
<evidence type="ECO:0000313" key="1">
    <source>
        <dbReference type="EMBL" id="AXR03875.1"/>
    </source>
</evidence>